<dbReference type="AlphaFoldDB" id="A5I5D2"/>
<dbReference type="EMBL" id="AM412317">
    <property type="protein sequence ID" value="CAL84259.1"/>
    <property type="molecule type" value="Genomic_DNA"/>
</dbReference>
<evidence type="ECO:0000313" key="1">
    <source>
        <dbReference type="EMBL" id="CAL84259.1"/>
    </source>
</evidence>
<reference evidence="1 2" key="1">
    <citation type="journal article" date="2007" name="Genome Res.">
        <title>Genome sequence of a proteolytic (Group I) Clostridium botulinum strain Hall A and comparative analysis of the clostridial genomes.</title>
        <authorList>
            <person name="Sebaihia M."/>
            <person name="Peck M.W."/>
            <person name="Minton N.P."/>
            <person name="Thomson N.R."/>
            <person name="Holden M.T.G."/>
            <person name="Mitchell W.J."/>
            <person name="Carter A.T."/>
            <person name="Bentley S.D."/>
            <person name="Mason D.R."/>
            <person name="Crossman L."/>
            <person name="Paul C.J."/>
            <person name="Ivens A."/>
            <person name="Wells-Bennik M.H.J."/>
            <person name="Davis I.J."/>
            <person name="Cerdeno-Tarraga A.M."/>
            <person name="Churcher C."/>
            <person name="Quail M.A."/>
            <person name="Chillingworth T."/>
            <person name="Feltwell T."/>
            <person name="Fraser A."/>
            <person name="Goodhead I."/>
            <person name="Hance Z."/>
            <person name="Jagels K."/>
            <person name="Larke N."/>
            <person name="Maddison M."/>
            <person name="Moule S."/>
            <person name="Mungall K."/>
            <person name="Norbertczak H."/>
            <person name="Rabbinowitsch E."/>
            <person name="Sanders M."/>
            <person name="Simmonds M."/>
            <person name="White B."/>
            <person name="Whithead S."/>
            <person name="Parkhill J."/>
        </authorList>
    </citation>
    <scope>NUCLEOTIDE SEQUENCE [LARGE SCALE GENOMIC DNA]</scope>
    <source>
        <strain evidence="2">Hall / ATCC 3502 / NCTC 13319 / Type A [Sanger]</strain>
    </source>
</reference>
<sequence length="36" mass="4483">MEKSINDKNYDYVKWKLLIHKCKLDYKIKDNLLKLK</sequence>
<gene>
    <name evidence="1" type="ordered locus">CBO2698</name>
</gene>
<proteinExistence type="predicted"/>
<name>A5I5D2_CLOBH</name>
<dbReference type="HOGENOM" id="CLU_3355336_0_0_9"/>
<protein>
    <submittedName>
        <fullName evidence="1">Uncharacterized protein</fullName>
    </submittedName>
</protein>
<dbReference type="KEGG" id="cbo:CBO2698"/>
<dbReference type="KEGG" id="cbh:CLC_2571"/>
<accession>A5I5D2</accession>
<dbReference type="Proteomes" id="UP000001986">
    <property type="component" value="Chromosome"/>
</dbReference>
<evidence type="ECO:0000313" key="2">
    <source>
        <dbReference type="Proteomes" id="UP000001986"/>
    </source>
</evidence>
<dbReference type="PATRIC" id="fig|413999.7.peg.2680"/>
<organism evidence="1 2">
    <name type="scientific">Clostridium botulinum (strain Hall / ATCC 3502 / NCTC 13319 / Type A)</name>
    <dbReference type="NCBI Taxonomy" id="441771"/>
    <lineage>
        <taxon>Bacteria</taxon>
        <taxon>Bacillati</taxon>
        <taxon>Bacillota</taxon>
        <taxon>Clostridia</taxon>
        <taxon>Eubacteriales</taxon>
        <taxon>Clostridiaceae</taxon>
        <taxon>Clostridium</taxon>
    </lineage>
</organism>
<accession>A7G6J4</accession>
<keyword evidence="2" id="KW-1185">Reference proteome</keyword>